<comment type="caution">
    <text evidence="2">The sequence shown here is derived from an EMBL/GenBank/DDBJ whole genome shotgun (WGS) entry which is preliminary data.</text>
</comment>
<gene>
    <name evidence="2" type="ORF">C8P65_10197</name>
</gene>
<feature type="transmembrane region" description="Helical" evidence="1">
    <location>
        <begin position="37"/>
        <end position="60"/>
    </location>
</feature>
<keyword evidence="1" id="KW-1133">Transmembrane helix</keyword>
<dbReference type="Proteomes" id="UP000243985">
    <property type="component" value="Unassembled WGS sequence"/>
</dbReference>
<accession>A0A2T5XY16</accession>
<reference evidence="2 3" key="1">
    <citation type="submission" date="2018-04" db="EMBL/GenBank/DDBJ databases">
        <title>Genomic Encyclopedia of Archaeal and Bacterial Type Strains, Phase II (KMG-II): from individual species to whole genera.</title>
        <authorList>
            <person name="Goeker M."/>
        </authorList>
    </citation>
    <scope>NUCLEOTIDE SEQUENCE [LARGE SCALE GENOMIC DNA]</scope>
    <source>
        <strain evidence="2 3">DSM 22902</strain>
    </source>
</reference>
<dbReference type="GeneID" id="84579506"/>
<sequence length="73" mass="8206">MKPFLKRDVRSAIFVVTLLTAGVNIAYIVVTNLEPKAFWAMMINVFVCLSTGISAGIDIYKIRKKEEQERGEA</sequence>
<organism evidence="2 3">
    <name type="scientific">Capnocytophaga leadbetteri</name>
    <dbReference type="NCBI Taxonomy" id="327575"/>
    <lineage>
        <taxon>Bacteria</taxon>
        <taxon>Pseudomonadati</taxon>
        <taxon>Bacteroidota</taxon>
        <taxon>Flavobacteriia</taxon>
        <taxon>Flavobacteriales</taxon>
        <taxon>Flavobacteriaceae</taxon>
        <taxon>Capnocytophaga</taxon>
    </lineage>
</organism>
<name>A0A2T5XY16_9FLAO</name>
<feature type="transmembrane region" description="Helical" evidence="1">
    <location>
        <begin position="12"/>
        <end position="31"/>
    </location>
</feature>
<keyword evidence="1" id="KW-0812">Transmembrane</keyword>
<dbReference type="EMBL" id="QBKG01000001">
    <property type="protein sequence ID" value="PTX08432.1"/>
    <property type="molecule type" value="Genomic_DNA"/>
</dbReference>
<evidence type="ECO:0000256" key="1">
    <source>
        <dbReference type="SAM" id="Phobius"/>
    </source>
</evidence>
<evidence type="ECO:0000313" key="3">
    <source>
        <dbReference type="Proteomes" id="UP000243985"/>
    </source>
</evidence>
<dbReference type="AlphaFoldDB" id="A0A2T5XY16"/>
<proteinExistence type="predicted"/>
<dbReference type="RefSeq" id="WP_107780415.1">
    <property type="nucleotide sequence ID" value="NZ_CAUUXC010000007.1"/>
</dbReference>
<evidence type="ECO:0000313" key="2">
    <source>
        <dbReference type="EMBL" id="PTX08432.1"/>
    </source>
</evidence>
<protein>
    <submittedName>
        <fullName evidence="2">Uncharacterized protein</fullName>
    </submittedName>
</protein>
<keyword evidence="1" id="KW-0472">Membrane</keyword>